<dbReference type="KEGG" id="xfr:BER92_11825"/>
<dbReference type="EMBL" id="LT853882">
    <property type="protein sequence ID" value="SMQ99725.1"/>
    <property type="molecule type" value="Genomic_DNA"/>
</dbReference>
<reference evidence="2 4" key="1">
    <citation type="submission" date="2017-05" db="EMBL/GenBank/DDBJ databases">
        <authorList>
            <person name="Song R."/>
            <person name="Chenine A.L."/>
            <person name="Ruprecht R.M."/>
        </authorList>
    </citation>
    <scope>NUCLEOTIDE SEQUENCE [LARGE SCALE GENOMIC DNA]</scope>
    <source>
        <strain evidence="2">PD5205</strain>
    </source>
</reference>
<keyword evidence="2" id="KW-0378">Hydrolase</keyword>
<keyword evidence="3" id="KW-1185">Reference proteome</keyword>
<keyword evidence="2" id="KW-0347">Helicase</keyword>
<dbReference type="OrthoDB" id="9757917at2"/>
<evidence type="ECO:0000313" key="3">
    <source>
        <dbReference type="Proteomes" id="UP000195877"/>
    </source>
</evidence>
<evidence type="ECO:0000313" key="1">
    <source>
        <dbReference type="EMBL" id="SMQ99725.1"/>
    </source>
</evidence>
<reference evidence="1 3" key="2">
    <citation type="submission" date="2017-05" db="EMBL/GenBank/DDBJ databases">
        <authorList>
            <person name="Blom J."/>
        </authorList>
    </citation>
    <scope>NUCLEOTIDE SEQUENCE [LARGE SCALE GENOMIC DNA]</scope>
    <source>
        <strain evidence="1">PD885</strain>
    </source>
</reference>
<gene>
    <name evidence="2" type="ORF">PD5205_02456</name>
    <name evidence="1" type="ORF">PD885_02493</name>
</gene>
<name>A0A1Y6HK61_9XANT</name>
<keyword evidence="2" id="KW-0547">Nucleotide-binding</keyword>
<protein>
    <submittedName>
        <fullName evidence="2">DNA helicase-like protein</fullName>
    </submittedName>
</protein>
<keyword evidence="2" id="KW-0067">ATP-binding</keyword>
<evidence type="ECO:0000313" key="4">
    <source>
        <dbReference type="Proteomes" id="UP000195953"/>
    </source>
</evidence>
<organism evidence="2 4">
    <name type="scientific">Xanthomonas fragariae</name>
    <dbReference type="NCBI Taxonomy" id="48664"/>
    <lineage>
        <taxon>Bacteria</taxon>
        <taxon>Pseudomonadati</taxon>
        <taxon>Pseudomonadota</taxon>
        <taxon>Gammaproteobacteria</taxon>
        <taxon>Lysobacterales</taxon>
        <taxon>Lysobacteraceae</taxon>
        <taxon>Xanthomonas</taxon>
    </lineage>
</organism>
<dbReference type="EMBL" id="LT853885">
    <property type="protein sequence ID" value="SMR03747.1"/>
    <property type="molecule type" value="Genomic_DNA"/>
</dbReference>
<dbReference type="Proteomes" id="UP000195877">
    <property type="component" value="Chromosome 1"/>
</dbReference>
<proteinExistence type="predicted"/>
<dbReference type="eggNOG" id="COG0507">
    <property type="taxonomic scope" value="Bacteria"/>
</dbReference>
<evidence type="ECO:0000313" key="2">
    <source>
        <dbReference type="EMBL" id="SMR03747.1"/>
    </source>
</evidence>
<dbReference type="InterPro" id="IPR025103">
    <property type="entry name" value="DUF4011"/>
</dbReference>
<dbReference type="Proteomes" id="UP000195953">
    <property type="component" value="Chromosome 1"/>
</dbReference>
<dbReference type="Pfam" id="PF13195">
    <property type="entry name" value="DUF4011"/>
    <property type="match status" value="1"/>
</dbReference>
<dbReference type="GO" id="GO:0004386">
    <property type="term" value="F:helicase activity"/>
    <property type="evidence" value="ECO:0007669"/>
    <property type="project" value="UniProtKB-KW"/>
</dbReference>
<accession>A0A1Y6HK61</accession>
<dbReference type="STRING" id="48664.BER92_11825"/>
<dbReference type="AlphaFoldDB" id="A0A1Y6HK61"/>
<sequence length="161" mass="18166">MDQALGTEEVSSLRGAGALRDKIEKARLELLDLSTRNWLLHTPRSGRAKTIEVVNELAKAMYQTLVIEGKRFTFIPGKQDPIKQGVDEGLAPIDSLSDDEDYLADDSKDPRLVEQPDFELDEEGRVLSHWDANLSTRLTSTGLQKRLLDLYADARTRQEEQ</sequence>